<dbReference type="SMART" id="SM01346">
    <property type="entry name" value="DUF3385"/>
    <property type="match status" value="1"/>
</dbReference>
<feature type="region of interest" description="Disordered" evidence="10">
    <location>
        <begin position="3224"/>
        <end position="3261"/>
    </location>
</feature>
<feature type="domain" description="PI3K/PI4K catalytic" evidence="11">
    <location>
        <begin position="2907"/>
        <end position="3231"/>
    </location>
</feature>
<comment type="catalytic activity">
    <reaction evidence="9">
        <text>L-seryl-[protein] + ATP = O-phospho-L-seryl-[protein] + ADP + H(+)</text>
        <dbReference type="Rhea" id="RHEA:17989"/>
        <dbReference type="Rhea" id="RHEA-COMP:9863"/>
        <dbReference type="Rhea" id="RHEA-COMP:11604"/>
        <dbReference type="ChEBI" id="CHEBI:15378"/>
        <dbReference type="ChEBI" id="CHEBI:29999"/>
        <dbReference type="ChEBI" id="CHEBI:30616"/>
        <dbReference type="ChEBI" id="CHEBI:83421"/>
        <dbReference type="ChEBI" id="CHEBI:456216"/>
        <dbReference type="EC" id="2.7.11.1"/>
    </reaction>
</comment>
<evidence type="ECO:0000259" key="11">
    <source>
        <dbReference type="PROSITE" id="PS50290"/>
    </source>
</evidence>
<dbReference type="InterPro" id="IPR026683">
    <property type="entry name" value="TOR_cat"/>
</dbReference>
<comment type="catalytic activity">
    <reaction evidence="8">
        <text>L-threonyl-[protein] + ATP = O-phospho-L-threonyl-[protein] + ADP + H(+)</text>
        <dbReference type="Rhea" id="RHEA:46608"/>
        <dbReference type="Rhea" id="RHEA-COMP:11060"/>
        <dbReference type="Rhea" id="RHEA-COMP:11605"/>
        <dbReference type="ChEBI" id="CHEBI:15378"/>
        <dbReference type="ChEBI" id="CHEBI:30013"/>
        <dbReference type="ChEBI" id="CHEBI:30616"/>
        <dbReference type="ChEBI" id="CHEBI:61977"/>
        <dbReference type="ChEBI" id="CHEBI:456216"/>
        <dbReference type="EC" id="2.7.11.1"/>
    </reaction>
</comment>
<dbReference type="GO" id="GO:0005524">
    <property type="term" value="F:ATP binding"/>
    <property type="evidence" value="ECO:0007669"/>
    <property type="project" value="UniProtKB-KW"/>
</dbReference>
<feature type="region of interest" description="Disordered" evidence="10">
    <location>
        <begin position="2582"/>
        <end position="2605"/>
    </location>
</feature>
<dbReference type="Pfam" id="PF02259">
    <property type="entry name" value="FAT"/>
    <property type="match status" value="2"/>
</dbReference>
<keyword evidence="3" id="KW-0808">Transferase</keyword>
<dbReference type="Pfam" id="PF11865">
    <property type="entry name" value="mTOR_dom"/>
    <property type="match status" value="1"/>
</dbReference>
<dbReference type="InterPro" id="IPR011009">
    <property type="entry name" value="Kinase-like_dom_sf"/>
</dbReference>
<evidence type="ECO:0000256" key="2">
    <source>
        <dbReference type="ARBA" id="ARBA00012513"/>
    </source>
</evidence>
<dbReference type="SUPFAM" id="SSF48371">
    <property type="entry name" value="ARM repeat"/>
    <property type="match status" value="2"/>
</dbReference>
<evidence type="ECO:0000256" key="8">
    <source>
        <dbReference type="ARBA" id="ARBA00047899"/>
    </source>
</evidence>
<dbReference type="Pfam" id="PF02260">
    <property type="entry name" value="FATC"/>
    <property type="match status" value="1"/>
</dbReference>
<dbReference type="PANTHER" id="PTHR11139:SF9">
    <property type="entry name" value="SERINE_THREONINE-PROTEIN KINASE MTOR"/>
    <property type="match status" value="1"/>
</dbReference>
<dbReference type="Pfam" id="PF00454">
    <property type="entry name" value="PI3_PI4_kinase"/>
    <property type="match status" value="1"/>
</dbReference>
<dbReference type="InterPro" id="IPR014009">
    <property type="entry name" value="PIK_FAT"/>
</dbReference>
<evidence type="ECO:0000256" key="9">
    <source>
        <dbReference type="ARBA" id="ARBA00048679"/>
    </source>
</evidence>
<dbReference type="GO" id="GO:0044877">
    <property type="term" value="F:protein-containing complex binding"/>
    <property type="evidence" value="ECO:0007669"/>
    <property type="project" value="InterPro"/>
</dbReference>
<evidence type="ECO:0000256" key="3">
    <source>
        <dbReference type="ARBA" id="ARBA00022679"/>
    </source>
</evidence>
<comment type="similarity">
    <text evidence="1">Belongs to the PI3/PI4-kinase family.</text>
</comment>
<evidence type="ECO:0000313" key="14">
    <source>
        <dbReference type="EMBL" id="JAP62521.1"/>
    </source>
</evidence>
<protein>
    <recommendedName>
        <fullName evidence="2">non-specific serine/threonine protein kinase</fullName>
        <ecNumber evidence="2">2.7.11.1</ecNumber>
    </recommendedName>
</protein>
<dbReference type="PROSITE" id="PS51190">
    <property type="entry name" value="FATC"/>
    <property type="match status" value="1"/>
</dbReference>
<keyword evidence="4" id="KW-0677">Repeat</keyword>
<dbReference type="InterPro" id="IPR057564">
    <property type="entry name" value="HEAT_ATR"/>
</dbReference>
<sequence length="3447" mass="374017">ISQNRINAYLLGLVVASNKPNYPGYLAVGMEEVLSRFTDGLKSPFEDARLNTALKLRRFIGSELKEISPHNYALFIEDLCSEFKCMLEGSDINEKRGAILGIGCLAEVDFVSISAHCGHFTSLVKSLAASGDLPTLVLGARLLGQLGLLFSNDFVDLQIKSACDSLPMANQSNSQKEFNILLLREIALHTPTSFYQHLEQFLKAVLPRFREKEVIVRDLAAMALRSALAISAENEVSCQGQESLSSAGRLGEASDSPDALFYSQSAASDAGGARKPVGRGASLLGSASRKISQVQIPTDIPPMIWYQACVRELLFKYSDAIALKPSDQHSANKYSPSYRKMTPDEWMHGRLLILNELLVSANPEFEKIRSSLDTMLGQPIFHVLISNQTEGESAVQTVHLTQWAVVSAPTAAAAAVAATVSSGLPRSALSSTAALPTAEVFGDEGIASELFRQQQLRQQRAVSVASAACRRVLADNLEQVWPLVLSALNSKMIGVLHLLLKVLPRLVAFEGAQTSRKDLIATLMNFLFDCINRDREKPYALVTLGLMAQSLGADFEADGYLTQLFAILSSLISTSKEAASKKRSPGLFTAVLLTVGLLTKALGSKVCPYLKPLLDPIISRGLSKPMAAVCSLIAENVPELKRSVQDNLLKRINLVLANASAAGTLLSSASGGGCLMPQSMSAAAAMTAAAAAPMNTPTGGRFSVVGTSRLVAAFTPHRLSISRSPLLPSSTGATGRTAGITLPGTAALPIGWGEALGGLLKSGGGTGAAFDHDGTGGDPLSDSMLAAVALQTLGSFDFEGHALAYFVKHTADNFVSISNCSVKEIRLEGVRTCLRLMLPWIKSAEDMSASLRKTLDAMSDILGKLLIVGTSDPDPDVRQCVFNCLDFHFDNYVAQSNHLSSLFVALNDEVFAIRCLVMQCLGRLSEINPACVQPTLRKALLGLLIDLSDSGSSRNKEESASLLATLVATSPRFVAPYAEPLLHILVPQIRNALPISLRLRLIAMRNARLQRSAAKLGGADFFDCQKASLTTALLTSQSAAHAAAQTVQAVATATARAGGVPGSSGGVDKATGTASTGVRGGGNASGANQQLFGARAIAAANHAATTASIAAKVVAAAVGRQGLGLNGPSAMLLDDFENFNSTLGFPLPPRVMVSNLDLLIGDPNESLPGTNQDFLSVAAEVDLTNLTNALSSMGECLDEAHSIASKGVFCTPKTGQPEGTALAMWREPTPVVVALFSVLGHLSGVCPAAIVPLMDDLLPILACMLQDSTCYAKRSIAAWTLSVMITNTGFVVLPYLKHPDLLDLLFGLLKREESKNIQAEIVRLLGLIGAVDPFKLKMCSSQMDSLQDTGVAVSMHDTAESREIDITQSELLVNFFWESKEEFFAAYALSTLINLLREPIMRSQCDKVVLAIYNVVSSLGQRSIPYLHQVMRELFQCLQSLQDARLQEILLYHLGSIISIIGPHAKEFVHDVVNIIVAHWWISPAVQRAAIRLLGSVSSALGSDFRPFISRLTPTLLRMLKQETDEANLKALFDLLGDLGVLLEDHVHILVPTMANLIGNTEEESLDRLLRSALEQSTSAISTSATFLPPQATTGSSFNSATAASSCSPESVELMAIAGASPPLNAPLGQDASAVLLEDQWRPGALLQWTSEGSQRQAFAGGNHVGGSLALRLAGLQCFLKFTKCLALDSLCATITHPICRLLSLLHERQYIGGGVGGGGGTGAAAYVPGVSSLLQQAGGAPTTSHLGGGRQSRSAVGGSGAGVGGGSSGASVTAGARAALQALFSPCMDVITNLLARMGPKFQVVMPLVQMTLNLLGMSHPGFSALFSKVVFSGPAVSVSMNLDFVAELDITDDNVPTPAPAPEPDLSTTKTHTLNSLNLERAWRSTRLVSTDDWNQWLKTLSNAMLRESPSPAIRACARLIGVAPTISRTLFNAAFMSCWPELTDQLQDDLIATLESVLRLSSQTTEISQVVLNLEEFMAHVDKYSGSAPRMHLPLSLNMLADRAMRNRSYAKALRYKELEFLEEIDKRSSPTPATLSALLAIYDKLQLSEASTGVLLYATRDPRTKLADEELWYEKLRDWDRAIALCDRKLEDERIKDKTKPILCRLRCLHSLGQWGQLDSMAWERWNWVSEVTRQQMAPLATSAAITVGAWDRAEHYARCLPSRSYEAGFYRSVLAFHAGNYSLALDEVAKARAVLAANLTPLTGEGYLRAYPDLVAAQLLAEVEEVIQYKLIPERCAVLHDSWHKRLIGCHSVVEDWGRIIQLRQLVLDPHKNIRSCLRYAGLCRRSGRLSLSLQVLLSMIGFNPTTVPPKQPIIGPEPSIVFAYTKLLWASGSKEEAFTRLRVLREVVLEPMLCAETTTTTTANSLVGGSRHDYVNVDPTAMAVAAGTGGSAYSSTATQSAVTAAVSAGNWCDLASASVDAAAVRARMSDLRKLLSKVCMRLGNWYSELYLRTPNEVVTLPGNKHAGAHLSLAQPYSGVGDVQQASLLLNLDGGQSGRPGVSLLDEKAVYSHRFVINCYRTATEHTPGNRFAWQAWAIANYDLFTRLGMEKAQLEQYESELRQAFNTGIDLPYRSQPSDAPFASAGDQPGNQSAQQTPAATVQQTLTALASRRAVLQHSMEQLAAPSVRGYINSISISPDANLQDSLRLINLLFQFGHLSEIRDLIREGLGKIRLQNWLVVLQQLLARIDTPLEHVANIIVDLLVAVGRRYPQALVFSLALAFKSGGSDRRRYYANKILYSMEEHSQQLVSEAFLLNEELIRISITWVEMWAECLEDASRVYFGEKDIGKMFRLLHPLHLVMDRGHETNNEAAFLQQFGTELTNCRLHCERFEQLGAKADLQQAWDGYYTLYRNFSKLVSNMSILELTVTAPRLQAYGKDWQLAVPGSYKPQRPLIRMAGVKNCLTVMTSKQHPRRLTILGSNGQNYVFLLKGHEDTRQDERIMQFFGLVNTLLMSEPETLRRNLTIQRFSVIPLSTNTGLIGWVPNSDTLHSLIRDYREKSGILLNQEHREMLRLAPDFDRLNLSQKTEVFEAGLRESSGRDLANILWLKSHNSEAWFERRTTFIRSMAVMSMVGYILGLGDRHPSNLMLCRETGKVVHIDFGDCFEVAMMREKFPEKVPFRLTRMIIAAMEVTGIDGVYRHTCDTVMQLMRDNRDSLLAVLEAFIHDPLLQWVLLENKKSVFAQPDSARLANQAAGAGQIPPVGAAAQTQVTRVQQQAQQGAVGGSVRPQVNRAPQLGSQHRPPQTTTTGTGLNAALFGGGMTSGRQAATAAAGAAGAPPSSSSRLGVYGQTPTSAHSRNAPRVFTNPAYPASPSLRDYHKVNPWRHHLCNGPWLGCYETAKTMRRQTESGSIIGERKGLQAFIFSAKLLPENDGTEDSAGAAFGNAKARDVLSRIRRKLDGNESGQVVTVHQQVDDLIREATSSRNICQMYIGWCGFW</sequence>
<dbReference type="InterPro" id="IPR036738">
    <property type="entry name" value="FRB_sf"/>
</dbReference>
<dbReference type="Gene3D" id="1.10.1070.11">
    <property type="entry name" value="Phosphatidylinositol 3-/4-kinase, catalytic domain"/>
    <property type="match status" value="1"/>
</dbReference>
<keyword evidence="7" id="KW-0067">ATP-binding</keyword>
<dbReference type="GO" id="GO:0005634">
    <property type="term" value="C:nucleus"/>
    <property type="evidence" value="ECO:0007669"/>
    <property type="project" value="TreeGrafter"/>
</dbReference>
<feature type="non-terminal residue" evidence="14">
    <location>
        <position position="1"/>
    </location>
</feature>
<keyword evidence="6 14" id="KW-0418">Kinase</keyword>
<dbReference type="GO" id="GO:0038202">
    <property type="term" value="P:TORC1 signaling"/>
    <property type="evidence" value="ECO:0007669"/>
    <property type="project" value="TreeGrafter"/>
</dbReference>
<dbReference type="FunFam" id="1.10.1070.11:FF:000029">
    <property type="entry name" value="Serine/threonine-protein kinase TOR"/>
    <property type="match status" value="1"/>
</dbReference>
<gene>
    <name evidence="14" type="primary">MTOR</name>
    <name evidence="14" type="ORF">TR123756</name>
</gene>
<organism evidence="14">
    <name type="scientific">Schistocephalus solidus</name>
    <name type="common">Tapeworm</name>
    <dbReference type="NCBI Taxonomy" id="70667"/>
    <lineage>
        <taxon>Eukaryota</taxon>
        <taxon>Metazoa</taxon>
        <taxon>Spiralia</taxon>
        <taxon>Lophotrochozoa</taxon>
        <taxon>Platyhelminthes</taxon>
        <taxon>Cestoda</taxon>
        <taxon>Eucestoda</taxon>
        <taxon>Diphyllobothriidea</taxon>
        <taxon>Diphyllobothriidae</taxon>
        <taxon>Schistocephalus</taxon>
    </lineage>
</organism>
<dbReference type="FunFam" id="3.30.1010.10:FF:000006">
    <property type="entry name" value="Serine/threonine-protein kinase TOR"/>
    <property type="match status" value="1"/>
</dbReference>
<dbReference type="InterPro" id="IPR009076">
    <property type="entry name" value="FRB_dom"/>
</dbReference>
<proteinExistence type="inferred from homology"/>
<evidence type="ECO:0000256" key="6">
    <source>
        <dbReference type="ARBA" id="ARBA00022777"/>
    </source>
</evidence>
<feature type="region of interest" description="Disordered" evidence="10">
    <location>
        <begin position="3278"/>
        <end position="3317"/>
    </location>
</feature>
<evidence type="ECO:0000256" key="5">
    <source>
        <dbReference type="ARBA" id="ARBA00022741"/>
    </source>
</evidence>
<evidence type="ECO:0000259" key="13">
    <source>
        <dbReference type="PROSITE" id="PS51190"/>
    </source>
</evidence>
<dbReference type="Pfam" id="PF23593">
    <property type="entry name" value="HEAT_ATR"/>
    <property type="match status" value="1"/>
</dbReference>
<dbReference type="InterPro" id="IPR018936">
    <property type="entry name" value="PI3/4_kinase_CS"/>
</dbReference>
<feature type="domain" description="FAT" evidence="12">
    <location>
        <begin position="2002"/>
        <end position="2731"/>
    </location>
</feature>
<accession>A0A0V0JA93</accession>
<reference evidence="14" key="1">
    <citation type="submission" date="2016-01" db="EMBL/GenBank/DDBJ databases">
        <title>Reference transcriptome for the parasite Schistocephalus solidus: insights into the molecular evolution of parasitism.</title>
        <authorList>
            <person name="Hebert F.O."/>
            <person name="Grambauer S."/>
            <person name="Barber I."/>
            <person name="Landry C.R."/>
            <person name="Aubin-Horth N."/>
        </authorList>
    </citation>
    <scope>NUCLEOTIDE SEQUENCE</scope>
</reference>
<dbReference type="Gene3D" id="3.30.1010.10">
    <property type="entry name" value="Phosphatidylinositol 3-kinase Catalytic Subunit, Chain A, domain 4"/>
    <property type="match status" value="1"/>
</dbReference>
<dbReference type="GO" id="GO:0016242">
    <property type="term" value="P:negative regulation of macroautophagy"/>
    <property type="evidence" value="ECO:0007669"/>
    <property type="project" value="TreeGrafter"/>
</dbReference>
<dbReference type="GO" id="GO:0031932">
    <property type="term" value="C:TORC2 complex"/>
    <property type="evidence" value="ECO:0007669"/>
    <property type="project" value="TreeGrafter"/>
</dbReference>
<evidence type="ECO:0000256" key="4">
    <source>
        <dbReference type="ARBA" id="ARBA00022737"/>
    </source>
</evidence>
<dbReference type="EMBL" id="GEEE01000704">
    <property type="protein sequence ID" value="JAP62521.1"/>
    <property type="molecule type" value="Transcribed_RNA"/>
</dbReference>
<name>A0A0V0JA93_SCHSO</name>
<evidence type="ECO:0000259" key="12">
    <source>
        <dbReference type="PROSITE" id="PS51189"/>
    </source>
</evidence>
<dbReference type="InterPro" id="IPR011989">
    <property type="entry name" value="ARM-like"/>
</dbReference>
<feature type="region of interest" description="Disordered" evidence="10">
    <location>
        <begin position="1738"/>
        <end position="1762"/>
    </location>
</feature>
<dbReference type="SUPFAM" id="SSF47212">
    <property type="entry name" value="FKBP12-rapamycin-binding domain of FKBP-rapamycin-associated protein (FRAP)"/>
    <property type="match status" value="1"/>
</dbReference>
<dbReference type="SMART" id="SM01343">
    <property type="entry name" value="FATC"/>
    <property type="match status" value="1"/>
</dbReference>
<dbReference type="GO" id="GO:0004674">
    <property type="term" value="F:protein serine/threonine kinase activity"/>
    <property type="evidence" value="ECO:0007669"/>
    <property type="project" value="UniProtKB-EC"/>
</dbReference>
<feature type="domain" description="FATC" evidence="13">
    <location>
        <begin position="3415"/>
        <end position="3447"/>
    </location>
</feature>
<dbReference type="PROSITE" id="PS00916">
    <property type="entry name" value="PI3_4_KINASE_2"/>
    <property type="match status" value="1"/>
</dbReference>
<evidence type="ECO:0000256" key="10">
    <source>
        <dbReference type="SAM" id="MobiDB-lite"/>
    </source>
</evidence>
<keyword evidence="5" id="KW-0547">Nucleotide-binding</keyword>
<dbReference type="InterPro" id="IPR000403">
    <property type="entry name" value="PI3/4_kinase_cat_dom"/>
</dbReference>
<dbReference type="InterPro" id="IPR036940">
    <property type="entry name" value="PI3/4_kinase_cat_sf"/>
</dbReference>
<feature type="compositionally biased region" description="Low complexity" evidence="10">
    <location>
        <begin position="3278"/>
        <end position="3292"/>
    </location>
</feature>
<dbReference type="Gene3D" id="1.25.10.10">
    <property type="entry name" value="Leucine-rich Repeat Variant"/>
    <property type="match status" value="4"/>
</dbReference>
<dbReference type="Gene3D" id="1.20.120.150">
    <property type="entry name" value="FKBP12-rapamycin binding domain"/>
    <property type="match status" value="1"/>
</dbReference>
<dbReference type="PROSITE" id="PS51189">
    <property type="entry name" value="FAT"/>
    <property type="match status" value="1"/>
</dbReference>
<dbReference type="InterPro" id="IPR003151">
    <property type="entry name" value="PIK-rel_kinase_FAT"/>
</dbReference>
<dbReference type="SMART" id="SM00146">
    <property type="entry name" value="PI3Kc"/>
    <property type="match status" value="1"/>
</dbReference>
<evidence type="ECO:0000256" key="1">
    <source>
        <dbReference type="ARBA" id="ARBA00011031"/>
    </source>
</evidence>
<dbReference type="SUPFAM" id="SSF56112">
    <property type="entry name" value="Protein kinase-like (PK-like)"/>
    <property type="match status" value="1"/>
</dbReference>
<dbReference type="GO" id="GO:0031931">
    <property type="term" value="C:TORC1 complex"/>
    <property type="evidence" value="ECO:0007669"/>
    <property type="project" value="TreeGrafter"/>
</dbReference>
<dbReference type="PROSITE" id="PS50290">
    <property type="entry name" value="PI3_4_KINASE_3"/>
    <property type="match status" value="1"/>
</dbReference>
<dbReference type="InterPro" id="IPR050517">
    <property type="entry name" value="DDR_Repair_Kinase"/>
</dbReference>
<dbReference type="InterPro" id="IPR024585">
    <property type="entry name" value="mTOR_dom"/>
</dbReference>
<dbReference type="SMART" id="SM01345">
    <property type="entry name" value="Rapamycin_bind"/>
    <property type="match status" value="1"/>
</dbReference>
<evidence type="ECO:0000256" key="7">
    <source>
        <dbReference type="ARBA" id="ARBA00022840"/>
    </source>
</evidence>
<dbReference type="PANTHER" id="PTHR11139">
    <property type="entry name" value="ATAXIA TELANGIECTASIA MUTATED ATM -RELATED"/>
    <property type="match status" value="1"/>
</dbReference>
<dbReference type="GO" id="GO:0005737">
    <property type="term" value="C:cytoplasm"/>
    <property type="evidence" value="ECO:0007669"/>
    <property type="project" value="TreeGrafter"/>
</dbReference>
<dbReference type="Pfam" id="PF08771">
    <property type="entry name" value="FRB_dom"/>
    <property type="match status" value="1"/>
</dbReference>
<dbReference type="EC" id="2.7.11.1" evidence="2"/>
<dbReference type="InterPro" id="IPR016024">
    <property type="entry name" value="ARM-type_fold"/>
</dbReference>
<dbReference type="InterPro" id="IPR003152">
    <property type="entry name" value="FATC_dom"/>
</dbReference>
<dbReference type="CDD" id="cd05169">
    <property type="entry name" value="PIKKc_TOR"/>
    <property type="match status" value="1"/>
</dbReference>